<dbReference type="Proteomes" id="UP000176868">
    <property type="component" value="Unassembled WGS sequence"/>
</dbReference>
<dbReference type="STRING" id="1802782.A2544_02550"/>
<feature type="transmembrane region" description="Helical" evidence="4">
    <location>
        <begin position="6"/>
        <end position="28"/>
    </location>
</feature>
<dbReference type="AlphaFoldDB" id="A0A1G2V585"/>
<keyword evidence="2" id="KW-0328">Glycosyltransferase</keyword>
<accession>A0A1G2V585</accession>
<evidence type="ECO:0000256" key="2">
    <source>
        <dbReference type="ARBA" id="ARBA00022676"/>
    </source>
</evidence>
<dbReference type="InterPro" id="IPR029044">
    <property type="entry name" value="Nucleotide-diphossugar_trans"/>
</dbReference>
<feature type="transmembrane region" description="Helical" evidence="4">
    <location>
        <begin position="291"/>
        <end position="311"/>
    </location>
</feature>
<evidence type="ECO:0000313" key="6">
    <source>
        <dbReference type="EMBL" id="OHB16772.1"/>
    </source>
</evidence>
<reference evidence="6 7" key="1">
    <citation type="journal article" date="2016" name="Nat. Commun.">
        <title>Thousands of microbial genomes shed light on interconnected biogeochemical processes in an aquifer system.</title>
        <authorList>
            <person name="Anantharaman K."/>
            <person name="Brown C.T."/>
            <person name="Hug L.A."/>
            <person name="Sharon I."/>
            <person name="Castelle C.J."/>
            <person name="Probst A.J."/>
            <person name="Thomas B.C."/>
            <person name="Singh A."/>
            <person name="Wilkins M.J."/>
            <person name="Karaoz U."/>
            <person name="Brodie E.L."/>
            <person name="Williams K.H."/>
            <person name="Hubbard S.S."/>
            <person name="Banfield J.F."/>
        </authorList>
    </citation>
    <scope>NUCLEOTIDE SEQUENCE [LARGE SCALE GENOMIC DNA]</scope>
</reference>
<keyword evidence="3" id="KW-0808">Transferase</keyword>
<feature type="transmembrane region" description="Helical" evidence="4">
    <location>
        <begin position="343"/>
        <end position="369"/>
    </location>
</feature>
<name>A0A1G2V585_9BACT</name>
<gene>
    <name evidence="6" type="ORF">A2544_02550</name>
</gene>
<dbReference type="SUPFAM" id="SSF53448">
    <property type="entry name" value="Nucleotide-diphospho-sugar transferases"/>
    <property type="match status" value="1"/>
</dbReference>
<evidence type="ECO:0000259" key="5">
    <source>
        <dbReference type="Pfam" id="PF00535"/>
    </source>
</evidence>
<evidence type="ECO:0000256" key="4">
    <source>
        <dbReference type="SAM" id="Phobius"/>
    </source>
</evidence>
<keyword evidence="4" id="KW-0812">Transmembrane</keyword>
<dbReference type="InterPro" id="IPR001173">
    <property type="entry name" value="Glyco_trans_2-like"/>
</dbReference>
<protein>
    <recommendedName>
        <fullName evidence="5">Glycosyltransferase 2-like domain-containing protein</fullName>
    </recommendedName>
</protein>
<dbReference type="PANTHER" id="PTHR43630:SF1">
    <property type="entry name" value="POLY-BETA-1,6-N-ACETYL-D-GLUCOSAMINE SYNTHASE"/>
    <property type="match status" value="1"/>
</dbReference>
<evidence type="ECO:0000256" key="3">
    <source>
        <dbReference type="ARBA" id="ARBA00022679"/>
    </source>
</evidence>
<dbReference type="Gene3D" id="3.90.550.10">
    <property type="entry name" value="Spore Coat Polysaccharide Biosynthesis Protein SpsA, Chain A"/>
    <property type="match status" value="1"/>
</dbReference>
<dbReference type="EMBL" id="MHWZ01000037">
    <property type="protein sequence ID" value="OHB16772.1"/>
    <property type="molecule type" value="Genomic_DNA"/>
</dbReference>
<evidence type="ECO:0000256" key="1">
    <source>
        <dbReference type="ARBA" id="ARBA00006739"/>
    </source>
</evidence>
<dbReference type="GO" id="GO:0016757">
    <property type="term" value="F:glycosyltransferase activity"/>
    <property type="evidence" value="ECO:0007669"/>
    <property type="project" value="UniProtKB-KW"/>
</dbReference>
<dbReference type="PANTHER" id="PTHR43630">
    <property type="entry name" value="POLY-BETA-1,6-N-ACETYL-D-GLUCOSAMINE SYNTHASE"/>
    <property type="match status" value="1"/>
</dbReference>
<organism evidence="6 7">
    <name type="scientific">Candidatus Zambryskibacteria bacterium RIFOXYD2_FULL_43_10</name>
    <dbReference type="NCBI Taxonomy" id="1802782"/>
    <lineage>
        <taxon>Bacteria</taxon>
        <taxon>Candidatus Zambryskiibacteriota</taxon>
    </lineage>
</organism>
<keyword evidence="4" id="KW-1133">Transmembrane helix</keyword>
<keyword evidence="4" id="KW-0472">Membrane</keyword>
<proteinExistence type="inferred from homology"/>
<comment type="similarity">
    <text evidence="1">Belongs to the glycosyltransferase 2 family.</text>
</comment>
<feature type="transmembrane region" description="Helical" evidence="4">
    <location>
        <begin position="381"/>
        <end position="402"/>
    </location>
</feature>
<evidence type="ECO:0000313" key="7">
    <source>
        <dbReference type="Proteomes" id="UP000176868"/>
    </source>
</evidence>
<sequence length="413" mass="47798">MVEIQTFILYCSLFITLFFEVFLLITYFEVKEELGWEDKYVGKNIKWFPTVTIIVPCFNEELTVESTISSLLNLDYPREKLSIIVVDDGSTDGTRSRLMQFKDRSQINLLWKKNGGKHTALNLALELVKSDLVGCLDADSFVNTNALKKIVPFFDNADIMAVTPSIKVYNPTTILQYVQKIEYSWGIFLRRMLSSLGALYVTPGPFSIFRTKVFQELGGYRHAHHTEDLEMALRLQKNHYKIVNSHGAHVYTTTPLRFPTLFKQRVRWTYGFLNNVIDYKELFFNRKYGHIGLFILPIATSSIFSTLYLAARVLWNNLSSVSDTLTKFQIIGFSWKSPTFDWFFINTGVVPFLTLSAIILTFVILYLAIKLTDGQFTITRGVFYYLIIYVFIVPLWLAKAVFSTVFKRQISWK</sequence>
<feature type="domain" description="Glycosyltransferase 2-like" evidence="5">
    <location>
        <begin position="52"/>
        <end position="217"/>
    </location>
</feature>
<comment type="caution">
    <text evidence="6">The sequence shown here is derived from an EMBL/GenBank/DDBJ whole genome shotgun (WGS) entry which is preliminary data.</text>
</comment>
<dbReference type="Pfam" id="PF00535">
    <property type="entry name" value="Glycos_transf_2"/>
    <property type="match status" value="1"/>
</dbReference>
<dbReference type="CDD" id="cd06423">
    <property type="entry name" value="CESA_like"/>
    <property type="match status" value="1"/>
</dbReference>